<dbReference type="RefSeq" id="WP_138188429.1">
    <property type="nucleotide sequence ID" value="NZ_LS992241.1"/>
</dbReference>
<dbReference type="SUPFAM" id="SSF53271">
    <property type="entry name" value="PRTase-like"/>
    <property type="match status" value="1"/>
</dbReference>
<keyword evidence="2" id="KW-0808">Transferase</keyword>
<gene>
    <name evidence="2" type="ORF">PBLR_14937</name>
</gene>
<dbReference type="InterPro" id="IPR029057">
    <property type="entry name" value="PRTase-like"/>
</dbReference>
<evidence type="ECO:0000256" key="1">
    <source>
        <dbReference type="ARBA" id="ARBA00008007"/>
    </source>
</evidence>
<dbReference type="AlphaFoldDB" id="A0A383RIL0"/>
<comment type="similarity">
    <text evidence="1">Belongs to the ComF/GntX family.</text>
</comment>
<dbReference type="GO" id="GO:0016757">
    <property type="term" value="F:glycosyltransferase activity"/>
    <property type="evidence" value="ECO:0007669"/>
    <property type="project" value="UniProtKB-KW"/>
</dbReference>
<dbReference type="EMBL" id="LS992241">
    <property type="protein sequence ID" value="SYX86511.1"/>
    <property type="molecule type" value="Genomic_DNA"/>
</dbReference>
<evidence type="ECO:0000313" key="3">
    <source>
        <dbReference type="Proteomes" id="UP000304148"/>
    </source>
</evidence>
<name>A0A383RIL0_PAEAL</name>
<dbReference type="PANTHER" id="PTHR47505:SF1">
    <property type="entry name" value="DNA UTILIZATION PROTEIN YHGH"/>
    <property type="match status" value="1"/>
</dbReference>
<reference evidence="3" key="1">
    <citation type="submission" date="2018-08" db="EMBL/GenBank/DDBJ databases">
        <authorList>
            <person name="Chevrot R."/>
        </authorList>
    </citation>
    <scope>NUCLEOTIDE SEQUENCE [LARGE SCALE GENOMIC DNA]</scope>
</reference>
<sequence>MGRRMRWGDLLEKIYGGMLSPSQQACIICKRSIRMNDTALRPLYPYEQSLMSLVCYKCVHLIPWIRELGCAYCGRAIRCPDCQRHPLRNDGLRANRSVVRYDEQMKHWLSQYKFKGDRVNELVMVRMMQLAYEPLLSTVWERRPSIRGGRIPSLFQGKREEILPDLITFVPTTLERIHVRGFNQAEQFARALGREWGRPVVELLARTQDAEKQSKQSRIGRECSMSNAFELHQWAGRSLQEVWSACKAREGGAVAELRLLLIDDVYTTGSTLRACSRQLSSLCKYLDCPVSIVSYTWARA</sequence>
<dbReference type="Proteomes" id="UP000304148">
    <property type="component" value="Chromosome"/>
</dbReference>
<dbReference type="InterPro" id="IPR051910">
    <property type="entry name" value="ComF/GntX_DNA_util-trans"/>
</dbReference>
<dbReference type="InterPro" id="IPR000836">
    <property type="entry name" value="PRTase_dom"/>
</dbReference>
<dbReference type="PANTHER" id="PTHR47505">
    <property type="entry name" value="DNA UTILIZATION PROTEIN YHGH"/>
    <property type="match status" value="1"/>
</dbReference>
<evidence type="ECO:0000313" key="2">
    <source>
        <dbReference type="EMBL" id="SYX86511.1"/>
    </source>
</evidence>
<organism evidence="2 3">
    <name type="scientific">Paenibacillus alvei</name>
    <name type="common">Bacillus alvei</name>
    <dbReference type="NCBI Taxonomy" id="44250"/>
    <lineage>
        <taxon>Bacteria</taxon>
        <taxon>Bacillati</taxon>
        <taxon>Bacillota</taxon>
        <taxon>Bacilli</taxon>
        <taxon>Bacillales</taxon>
        <taxon>Paenibacillaceae</taxon>
        <taxon>Paenibacillus</taxon>
    </lineage>
</organism>
<dbReference type="Gene3D" id="3.40.50.2020">
    <property type="match status" value="1"/>
</dbReference>
<accession>A0A383RIL0</accession>
<protein>
    <submittedName>
        <fullName evidence="2">Amidophosphoribosyltransferase-like protein</fullName>
    </submittedName>
</protein>
<proteinExistence type="inferred from homology"/>
<keyword evidence="2" id="KW-0328">Glycosyltransferase</keyword>
<dbReference type="CDD" id="cd06223">
    <property type="entry name" value="PRTases_typeI"/>
    <property type="match status" value="1"/>
</dbReference>